<dbReference type="Proteomes" id="UP000295497">
    <property type="component" value="Chromosome"/>
</dbReference>
<feature type="domain" description="Peptidase S55" evidence="1">
    <location>
        <begin position="1"/>
        <end position="186"/>
    </location>
</feature>
<gene>
    <name evidence="2" type="ORF">SOCE836_090720</name>
</gene>
<proteinExistence type="predicted"/>
<accession>A0A4P2R1K7</accession>
<dbReference type="RefSeq" id="WP_129579595.1">
    <property type="nucleotide sequence ID" value="NZ_CP012672.1"/>
</dbReference>
<sequence>MPLRDIPCFRPGSFLAARAVPLAIRFGSAIAGAARALVEREARLIPMSLLAGAACSVAVGLGAAHAISTPPDTLPIAEVKPGMKGYGLTVFSGTTPEKFDVEVISTLRNFRPNQDLVLIKTQHPRLEVARTVAGMSGSPIYLNGKMIGAYAYGWLFGAEAIAGVTPIKSMLDELARPLPRAIAPKVGGPLPAPVSGIGGAPRGNGGAPPAAPARLHGGLGFAGPVDAYDLAGHASQIAARVAPALAPPEATSLARASTPVMLGGLGGTSLRIASDLLGPMGLEPMQAGGGSSANPDPGAPTKYVDGGAIGVELVRGDISAMGIGTVTRVSGDKLVAFGHPMMNGGVTNLPTAIAQVHWILASQNRSFKIGEAVRTVGSLVNDRQAAIVVDSAAKAPVFPMRVQIDGVDGAPHPTWNVEVAHDQFLAPSFVSMALGNAVEATTAERRDMTWRAVSQVKIGRYGTISLVDFGAGNGAPLTSDDFVRSRLVRSMGALLNNPWEEVAIERVDTRVKVTFDREVVLLRGAKVLEPEIDAGAPARIRLDLQPHQGPLESRVIEVPIPRELAGGKVDIELSPGYEVERPMATPNNVAELVAMLPLQNHDAESVVATFKLRENGAAYRGKVASRLPPGAMDTLRPSSDSDAPETFGAQVQVPISLKRFMVGKDTVSVAVRPILR</sequence>
<dbReference type="InterPro" id="IPR008763">
    <property type="entry name" value="Peptidase_S55"/>
</dbReference>
<evidence type="ECO:0000313" key="2">
    <source>
        <dbReference type="EMBL" id="AUX36854.1"/>
    </source>
</evidence>
<evidence type="ECO:0000313" key="3">
    <source>
        <dbReference type="Proteomes" id="UP000295497"/>
    </source>
</evidence>
<dbReference type="EMBL" id="CP012672">
    <property type="protein sequence ID" value="AUX36854.1"/>
    <property type="molecule type" value="Genomic_DNA"/>
</dbReference>
<organism evidence="2 3">
    <name type="scientific">Sorangium cellulosum</name>
    <name type="common">Polyangium cellulosum</name>
    <dbReference type="NCBI Taxonomy" id="56"/>
    <lineage>
        <taxon>Bacteria</taxon>
        <taxon>Pseudomonadati</taxon>
        <taxon>Myxococcota</taxon>
        <taxon>Polyangia</taxon>
        <taxon>Polyangiales</taxon>
        <taxon>Polyangiaceae</taxon>
        <taxon>Sorangium</taxon>
    </lineage>
</organism>
<reference evidence="2 3" key="1">
    <citation type="submission" date="2015-09" db="EMBL/GenBank/DDBJ databases">
        <title>Sorangium comparison.</title>
        <authorList>
            <person name="Zaburannyi N."/>
            <person name="Bunk B."/>
            <person name="Overmann J."/>
            <person name="Mueller R."/>
        </authorList>
    </citation>
    <scope>NUCLEOTIDE SEQUENCE [LARGE SCALE GENOMIC DNA]</scope>
    <source>
        <strain evidence="2 3">So ce836</strain>
    </source>
</reference>
<dbReference type="Pfam" id="PF05580">
    <property type="entry name" value="Peptidase_S55"/>
    <property type="match status" value="1"/>
</dbReference>
<name>A0A4P2R1K7_SORCE</name>
<dbReference type="PROSITE" id="PS51494">
    <property type="entry name" value="SPOIVB"/>
    <property type="match status" value="1"/>
</dbReference>
<protein>
    <recommendedName>
        <fullName evidence="1">Peptidase S55 domain-containing protein</fullName>
    </recommendedName>
</protein>
<evidence type="ECO:0000259" key="1">
    <source>
        <dbReference type="PROSITE" id="PS51494"/>
    </source>
</evidence>
<dbReference type="AlphaFoldDB" id="A0A4P2R1K7"/>